<gene>
    <name evidence="1" type="ORF">PENTCL1PPCAC_24428</name>
</gene>
<comment type="caution">
    <text evidence="1">The sequence shown here is derived from an EMBL/GenBank/DDBJ whole genome shotgun (WGS) entry which is preliminary data.</text>
</comment>
<evidence type="ECO:0000313" key="1">
    <source>
        <dbReference type="EMBL" id="GMT02254.1"/>
    </source>
</evidence>
<evidence type="ECO:0000313" key="2">
    <source>
        <dbReference type="Proteomes" id="UP001432027"/>
    </source>
</evidence>
<name>A0AAV5U5Y7_9BILA</name>
<keyword evidence="2" id="KW-1185">Reference proteome</keyword>
<accession>A0AAV5U5Y7</accession>
<protein>
    <submittedName>
        <fullName evidence="1">Uncharacterized protein</fullName>
    </submittedName>
</protein>
<dbReference type="EMBL" id="BTSX01000005">
    <property type="protein sequence ID" value="GMT02254.1"/>
    <property type="molecule type" value="Genomic_DNA"/>
</dbReference>
<sequence>MLLYLSFSWTSSYLRSLDLLDGLLDLLGEVAHALFLHDKLILEPVDLLLELLDGALGELGAGLGLLQSGGQGADLLLVRVLSLESLLLRHLERLEVVTDDAELLLELDDLAATNLGTLLSALKISLNHGELTGDLVVFAVGLLGEHLGLLELRLDGVGALLILERAVLHDLADALGLVARVRGLLELLGGDLETLLGALELILQKGHAAVEGGDLGLGLKDLLLLVLKLGVGCGEVLLGLVEVVLGLHHLFLGVTELLLDALELLRDLADLLLGGIGAIEGVVLLDLHGLHLLLDGVHCCAVVGGAGVAAASKT</sequence>
<reference evidence="1" key="1">
    <citation type="submission" date="2023-10" db="EMBL/GenBank/DDBJ databases">
        <title>Genome assembly of Pristionchus species.</title>
        <authorList>
            <person name="Yoshida K."/>
            <person name="Sommer R.J."/>
        </authorList>
    </citation>
    <scope>NUCLEOTIDE SEQUENCE</scope>
    <source>
        <strain evidence="1">RS0144</strain>
    </source>
</reference>
<proteinExistence type="predicted"/>
<dbReference type="Proteomes" id="UP001432027">
    <property type="component" value="Unassembled WGS sequence"/>
</dbReference>
<dbReference type="AlphaFoldDB" id="A0AAV5U5Y7"/>
<feature type="non-terminal residue" evidence="1">
    <location>
        <position position="314"/>
    </location>
</feature>
<organism evidence="1 2">
    <name type="scientific">Pristionchus entomophagus</name>
    <dbReference type="NCBI Taxonomy" id="358040"/>
    <lineage>
        <taxon>Eukaryota</taxon>
        <taxon>Metazoa</taxon>
        <taxon>Ecdysozoa</taxon>
        <taxon>Nematoda</taxon>
        <taxon>Chromadorea</taxon>
        <taxon>Rhabditida</taxon>
        <taxon>Rhabditina</taxon>
        <taxon>Diplogasteromorpha</taxon>
        <taxon>Diplogasteroidea</taxon>
        <taxon>Neodiplogasteridae</taxon>
        <taxon>Pristionchus</taxon>
    </lineage>
</organism>